<evidence type="ECO:0000313" key="12">
    <source>
        <dbReference type="EMBL" id="AEF81930.1"/>
    </source>
</evidence>
<keyword evidence="13" id="KW-1185">Reference proteome</keyword>
<evidence type="ECO:0000256" key="11">
    <source>
        <dbReference type="HAMAP-Rule" id="MF_00366"/>
    </source>
</evidence>
<comment type="function">
    <text evidence="11">Promotes RNA polymerase assembly. Latches the N- and C-terminal regions of the beta' subunit thereby facilitating its interaction with the beta and alpha subunits.</text>
</comment>
<dbReference type="Proteomes" id="UP000009222">
    <property type="component" value="Chromosome"/>
</dbReference>
<dbReference type="SMART" id="SM01409">
    <property type="entry name" value="RNA_pol_Rpb6"/>
    <property type="match status" value="1"/>
</dbReference>
<protein>
    <recommendedName>
        <fullName evidence="3 11">DNA-directed RNA polymerase subunit omega</fullName>
        <shortName evidence="11">RNAP omega subunit</shortName>
        <ecNumber evidence="2 11">2.7.7.6</ecNumber>
    </recommendedName>
    <alternativeName>
        <fullName evidence="9 11">RNA polymerase omega subunit</fullName>
    </alternativeName>
    <alternativeName>
        <fullName evidence="8 11">Transcriptase subunit omega</fullName>
    </alternativeName>
</protein>
<dbReference type="SUPFAM" id="SSF63562">
    <property type="entry name" value="RPB6/omega subunit-like"/>
    <property type="match status" value="1"/>
</dbReference>
<dbReference type="InterPro" id="IPR003716">
    <property type="entry name" value="DNA-dir_RNA_pol_omega"/>
</dbReference>
<evidence type="ECO:0000256" key="4">
    <source>
        <dbReference type="ARBA" id="ARBA00022478"/>
    </source>
</evidence>
<accession>F5YEY7</accession>
<dbReference type="EC" id="2.7.7.6" evidence="2 11"/>
<comment type="subunit">
    <text evidence="11">The RNAP catalytic core consists of 2 alpha, 1 beta, 1 beta' and 1 omega subunit. When a sigma factor is associated with the core the holoenzyme is formed, which can initiate transcription.</text>
</comment>
<proteinExistence type="inferred from homology"/>
<evidence type="ECO:0000256" key="5">
    <source>
        <dbReference type="ARBA" id="ARBA00022679"/>
    </source>
</evidence>
<dbReference type="InterPro" id="IPR006110">
    <property type="entry name" value="Pol_omega/Rpo6/RPB6"/>
</dbReference>
<evidence type="ECO:0000256" key="3">
    <source>
        <dbReference type="ARBA" id="ARBA00013725"/>
    </source>
</evidence>
<keyword evidence="7 11" id="KW-0804">Transcription</keyword>
<dbReference type="eggNOG" id="ENOG502ZVPX">
    <property type="taxonomic scope" value="Bacteria"/>
</dbReference>
<evidence type="ECO:0000256" key="1">
    <source>
        <dbReference type="ARBA" id="ARBA00006711"/>
    </source>
</evidence>
<keyword evidence="4 11" id="KW-0240">DNA-directed RNA polymerase</keyword>
<reference evidence="12 13" key="2">
    <citation type="journal article" date="2011" name="ISME J.">
        <title>RNA-seq reveals cooperative metabolic interactions between two termite-gut spirochete species in co-culture.</title>
        <authorList>
            <person name="Rosenthal A.Z."/>
            <person name="Matson E.G."/>
            <person name="Eldar A."/>
            <person name="Leadbetter J.R."/>
        </authorList>
    </citation>
    <scope>NUCLEOTIDE SEQUENCE [LARGE SCALE GENOMIC DNA]</scope>
    <source>
        <strain evidence="13">ATCC BAA-888 / DSM 13862 / ZAS-9</strain>
    </source>
</reference>
<evidence type="ECO:0000256" key="8">
    <source>
        <dbReference type="ARBA" id="ARBA00029924"/>
    </source>
</evidence>
<dbReference type="GO" id="GO:0003899">
    <property type="term" value="F:DNA-directed RNA polymerase activity"/>
    <property type="evidence" value="ECO:0007669"/>
    <property type="project" value="UniProtKB-UniRule"/>
</dbReference>
<evidence type="ECO:0000313" key="13">
    <source>
        <dbReference type="Proteomes" id="UP000009222"/>
    </source>
</evidence>
<dbReference type="GO" id="GO:0003677">
    <property type="term" value="F:DNA binding"/>
    <property type="evidence" value="ECO:0007669"/>
    <property type="project" value="UniProtKB-UniRule"/>
</dbReference>
<evidence type="ECO:0000256" key="7">
    <source>
        <dbReference type="ARBA" id="ARBA00023163"/>
    </source>
</evidence>
<dbReference type="HOGENOM" id="CLU_187773_0_0_12"/>
<dbReference type="EMBL" id="CP001841">
    <property type="protein sequence ID" value="AEF81930.1"/>
    <property type="molecule type" value="Genomic_DNA"/>
</dbReference>
<sequence>MGGVKMAIGASVSCYFTQFSKKYIVIDMIFPLEELIEYDKNMYEITSAASRRSYQLSMLKDPEIGENDGKVVSLAARQVFTDEIQFRLSDE</sequence>
<comment type="catalytic activity">
    <reaction evidence="10 11">
        <text>RNA(n) + a ribonucleoside 5'-triphosphate = RNA(n+1) + diphosphate</text>
        <dbReference type="Rhea" id="RHEA:21248"/>
        <dbReference type="Rhea" id="RHEA-COMP:14527"/>
        <dbReference type="Rhea" id="RHEA-COMP:17342"/>
        <dbReference type="ChEBI" id="CHEBI:33019"/>
        <dbReference type="ChEBI" id="CHEBI:61557"/>
        <dbReference type="ChEBI" id="CHEBI:140395"/>
        <dbReference type="EC" id="2.7.7.6"/>
    </reaction>
</comment>
<evidence type="ECO:0000256" key="6">
    <source>
        <dbReference type="ARBA" id="ARBA00022695"/>
    </source>
</evidence>
<dbReference type="KEGG" id="taz:TREAZ_0137"/>
<reference evidence="13" key="1">
    <citation type="submission" date="2009-12" db="EMBL/GenBank/DDBJ databases">
        <title>Complete sequence of Treponema azotonutricium strain ZAS-9.</title>
        <authorList>
            <person name="Tetu S.G."/>
            <person name="Matson E."/>
            <person name="Ren Q."/>
            <person name="Seshadri R."/>
            <person name="Elbourne L."/>
            <person name="Hassan K.A."/>
            <person name="Durkin A."/>
            <person name="Radune D."/>
            <person name="Mohamoud Y."/>
            <person name="Shay R."/>
            <person name="Jin S."/>
            <person name="Zhang X."/>
            <person name="Lucey K."/>
            <person name="Ballor N.R."/>
            <person name="Ottesen E."/>
            <person name="Rosenthal R."/>
            <person name="Allen A."/>
            <person name="Leadbetter J.R."/>
            <person name="Paulsen I.T."/>
        </authorList>
    </citation>
    <scope>NUCLEOTIDE SEQUENCE [LARGE SCALE GENOMIC DNA]</scope>
    <source>
        <strain evidence="13">ATCC BAA-888 / DSM 13862 / ZAS-9</strain>
    </source>
</reference>
<organism evidence="12 13">
    <name type="scientific">Leadbettera azotonutricia (strain ATCC BAA-888 / DSM 13862 / ZAS-9)</name>
    <name type="common">Treponema azotonutricium</name>
    <dbReference type="NCBI Taxonomy" id="545695"/>
    <lineage>
        <taxon>Bacteria</taxon>
        <taxon>Pseudomonadati</taxon>
        <taxon>Spirochaetota</taxon>
        <taxon>Spirochaetia</taxon>
        <taxon>Spirochaetales</taxon>
        <taxon>Breznakiellaceae</taxon>
        <taxon>Leadbettera</taxon>
    </lineage>
</organism>
<evidence type="ECO:0000256" key="10">
    <source>
        <dbReference type="ARBA" id="ARBA00048552"/>
    </source>
</evidence>
<dbReference type="NCBIfam" id="NF001588">
    <property type="entry name" value="PRK00392.8-5"/>
    <property type="match status" value="1"/>
</dbReference>
<keyword evidence="5 11" id="KW-0808">Transferase</keyword>
<evidence type="ECO:0000256" key="9">
    <source>
        <dbReference type="ARBA" id="ARBA00030998"/>
    </source>
</evidence>
<dbReference type="AlphaFoldDB" id="F5YEY7"/>
<dbReference type="GO" id="GO:0000428">
    <property type="term" value="C:DNA-directed RNA polymerase complex"/>
    <property type="evidence" value="ECO:0007669"/>
    <property type="project" value="UniProtKB-KW"/>
</dbReference>
<comment type="similarity">
    <text evidence="1 11">Belongs to the RNA polymerase subunit omega family.</text>
</comment>
<name>F5YEY7_LEAAZ</name>
<dbReference type="InterPro" id="IPR036161">
    <property type="entry name" value="RPB6/omega-like_sf"/>
</dbReference>
<dbReference type="InParanoid" id="F5YEY7"/>
<dbReference type="STRING" id="545695.TREAZ_0137"/>
<gene>
    <name evidence="11 12" type="primary">rpoZ</name>
    <name evidence="12" type="ordered locus">TREAZ_0137</name>
</gene>
<keyword evidence="6 11" id="KW-0548">Nucleotidyltransferase</keyword>
<dbReference type="HAMAP" id="MF_00366">
    <property type="entry name" value="RNApol_bact_RpoZ"/>
    <property type="match status" value="1"/>
</dbReference>
<evidence type="ECO:0000256" key="2">
    <source>
        <dbReference type="ARBA" id="ARBA00012418"/>
    </source>
</evidence>
<dbReference type="Pfam" id="PF01192">
    <property type="entry name" value="RNA_pol_Rpb6"/>
    <property type="match status" value="1"/>
</dbReference>
<dbReference type="GO" id="GO:0006351">
    <property type="term" value="P:DNA-templated transcription"/>
    <property type="evidence" value="ECO:0007669"/>
    <property type="project" value="UniProtKB-UniRule"/>
</dbReference>